<evidence type="ECO:0000313" key="2">
    <source>
        <dbReference type="EMBL" id="KRN32937.1"/>
    </source>
</evidence>
<evidence type="ECO:0000313" key="1">
    <source>
        <dbReference type="EMBL" id="KRN28653.1"/>
    </source>
</evidence>
<sequence>MVCLIVPTEQVHADSVTVRRQRPTLFVHGLNGGPGSFDNMIAKAQWEDHAHRALVAVITPDRIQLIGKWPKSLKRPMVQVIFKDNHANWNREGDWLDELLRELNQRYGVTSYNAIGHSRGCEAIIMAAEHPHQVARLKRLVTIAGPFDGAIWRDHGVDATETDRNGRPNVIKPEYQQVIDNAQNFPKGVHVLSIAGNLDNGSHSDGVITETSALSLHYALHSRIKSDQTFIAHGANAQHSRLPRYNEVVQKKALDFVWQIH</sequence>
<gene>
    <name evidence="1" type="ORF">IV38_GL000855</name>
    <name evidence="2" type="ORF">IV40_GL000998</name>
</gene>
<evidence type="ECO:0000313" key="3">
    <source>
        <dbReference type="Proteomes" id="UP000051645"/>
    </source>
</evidence>
<proteinExistence type="predicted"/>
<dbReference type="AlphaFoldDB" id="A0A0R2FX64"/>
<name>A0A0R2FX64_9LACO</name>
<dbReference type="Gene3D" id="3.40.50.1820">
    <property type="entry name" value="alpha/beta hydrolase"/>
    <property type="match status" value="1"/>
</dbReference>
<dbReference type="InterPro" id="IPR010315">
    <property type="entry name" value="DUF915_hydro-like"/>
</dbReference>
<comment type="caution">
    <text evidence="2">The sequence shown here is derived from an EMBL/GenBank/DDBJ whole genome shotgun (WGS) entry which is preliminary data.</text>
</comment>
<dbReference type="GO" id="GO:0016787">
    <property type="term" value="F:hydrolase activity"/>
    <property type="evidence" value="ECO:0007669"/>
    <property type="project" value="UniProtKB-KW"/>
</dbReference>
<protein>
    <submittedName>
        <fullName evidence="2">Putative cell surface hydrolase (Putative)</fullName>
    </submittedName>
</protein>
<keyword evidence="3" id="KW-1185">Reference proteome</keyword>
<keyword evidence="2" id="KW-0378">Hydrolase</keyword>
<dbReference type="Pfam" id="PF06028">
    <property type="entry name" value="DUF915"/>
    <property type="match status" value="1"/>
</dbReference>
<dbReference type="EMBL" id="JQAT01000002">
    <property type="protein sequence ID" value="KRN28653.1"/>
    <property type="molecule type" value="Genomic_DNA"/>
</dbReference>
<dbReference type="STRING" id="81857.IV38_GL000855"/>
<dbReference type="PATRIC" id="fig|81857.3.peg.856"/>
<dbReference type="SUPFAM" id="SSF53474">
    <property type="entry name" value="alpha/beta-Hydrolases"/>
    <property type="match status" value="1"/>
</dbReference>
<dbReference type="InterPro" id="IPR029058">
    <property type="entry name" value="AB_hydrolase_fold"/>
</dbReference>
<dbReference type="Proteomes" id="UP000051751">
    <property type="component" value="Unassembled WGS sequence"/>
</dbReference>
<accession>A0A0R2FX64</accession>
<dbReference type="EMBL" id="JQAZ01000002">
    <property type="protein sequence ID" value="KRN32937.1"/>
    <property type="molecule type" value="Genomic_DNA"/>
</dbReference>
<organism evidence="2 3">
    <name type="scientific">Lactobacillus selangorensis</name>
    <dbReference type="NCBI Taxonomy" id="81857"/>
    <lineage>
        <taxon>Bacteria</taxon>
        <taxon>Bacillati</taxon>
        <taxon>Bacillota</taxon>
        <taxon>Bacilli</taxon>
        <taxon>Lactobacillales</taxon>
        <taxon>Lactobacillaceae</taxon>
        <taxon>Lactobacillus</taxon>
    </lineage>
</organism>
<dbReference type="Proteomes" id="UP000051645">
    <property type="component" value="Unassembled WGS sequence"/>
</dbReference>
<reference evidence="3 4" key="1">
    <citation type="journal article" date="2015" name="Genome Announc.">
        <title>Expanding the biotechnology potential of lactobacilli through comparative genomics of 213 strains and associated genera.</title>
        <authorList>
            <person name="Sun Z."/>
            <person name="Harris H.M."/>
            <person name="McCann A."/>
            <person name="Guo C."/>
            <person name="Argimon S."/>
            <person name="Zhang W."/>
            <person name="Yang X."/>
            <person name="Jeffery I.B."/>
            <person name="Cooney J.C."/>
            <person name="Kagawa T.F."/>
            <person name="Liu W."/>
            <person name="Song Y."/>
            <person name="Salvetti E."/>
            <person name="Wrobel A."/>
            <person name="Rasinkangas P."/>
            <person name="Parkhill J."/>
            <person name="Rea M.C."/>
            <person name="O'Sullivan O."/>
            <person name="Ritari J."/>
            <person name="Douillard F.P."/>
            <person name="Paul Ross R."/>
            <person name="Yang R."/>
            <person name="Briner A.E."/>
            <person name="Felis G.E."/>
            <person name="de Vos W.M."/>
            <person name="Barrangou R."/>
            <person name="Klaenhammer T.R."/>
            <person name="Caufield P.W."/>
            <person name="Cui Y."/>
            <person name="Zhang H."/>
            <person name="O'Toole P.W."/>
        </authorList>
    </citation>
    <scope>NUCLEOTIDE SEQUENCE [LARGE SCALE GENOMIC DNA]</scope>
    <source>
        <strain evidence="1 4">ATCC BAA-66</strain>
        <strain evidence="2 3">DSM 13344</strain>
    </source>
</reference>
<evidence type="ECO:0000313" key="4">
    <source>
        <dbReference type="Proteomes" id="UP000051751"/>
    </source>
</evidence>